<gene>
    <name evidence="1" type="ORF">GV827_00065</name>
</gene>
<dbReference type="AlphaFoldDB" id="A0A6P0C3U5"/>
<organism evidence="1 2">
    <name type="scientific">Sulfitobacter sediminilitoris</name>
    <dbReference type="NCBI Taxonomy" id="2698830"/>
    <lineage>
        <taxon>Bacteria</taxon>
        <taxon>Pseudomonadati</taxon>
        <taxon>Pseudomonadota</taxon>
        <taxon>Alphaproteobacteria</taxon>
        <taxon>Rhodobacterales</taxon>
        <taxon>Roseobacteraceae</taxon>
        <taxon>Sulfitobacter</taxon>
    </lineage>
</organism>
<keyword evidence="2" id="KW-1185">Reference proteome</keyword>
<dbReference type="EMBL" id="JAABNT010000001">
    <property type="protein sequence ID" value="NEK20801.1"/>
    <property type="molecule type" value="Genomic_DNA"/>
</dbReference>
<name>A0A6P0C3U5_9RHOB</name>
<evidence type="ECO:0008006" key="3">
    <source>
        <dbReference type="Google" id="ProtNLM"/>
    </source>
</evidence>
<evidence type="ECO:0000313" key="1">
    <source>
        <dbReference type="EMBL" id="NEK20801.1"/>
    </source>
</evidence>
<evidence type="ECO:0000313" key="2">
    <source>
        <dbReference type="Proteomes" id="UP000468591"/>
    </source>
</evidence>
<accession>A0A6P0C3U5</accession>
<proteinExistence type="predicted"/>
<dbReference type="Proteomes" id="UP000468591">
    <property type="component" value="Unassembled WGS sequence"/>
</dbReference>
<reference evidence="1 2" key="1">
    <citation type="submission" date="2020-01" db="EMBL/GenBank/DDBJ databases">
        <title>Sulfitobacter sediminilitoris sp. nov., isolated from a tidal flat.</title>
        <authorList>
            <person name="Park S."/>
            <person name="Yoon J.-H."/>
        </authorList>
    </citation>
    <scope>NUCLEOTIDE SEQUENCE [LARGE SCALE GENOMIC DNA]</scope>
    <source>
        <strain evidence="1 2">JBTF-M27</strain>
    </source>
</reference>
<comment type="caution">
    <text evidence="1">The sequence shown here is derived from an EMBL/GenBank/DDBJ whole genome shotgun (WGS) entry which is preliminary data.</text>
</comment>
<protein>
    <recommendedName>
        <fullName evidence="3">DUF2867 domain-containing protein</fullName>
    </recommendedName>
</protein>
<sequence>MLSAYVDRAGVYTDFFEVMLPGQANLDEFIAAFYTTWLFRLERAVLTLGLRRRISDSDVMALANGTAERFAAWEVESRAEAQLLLCDLSGRTRSYLAVAPKEGGVTRLLFGSAVVPREGAELGAVVRAILPLHRFYSKALLRLAERKMRWG</sequence>